<feature type="region of interest" description="Disordered" evidence="1">
    <location>
        <begin position="204"/>
        <end position="224"/>
    </location>
</feature>
<comment type="caution">
    <text evidence="2">The sequence shown here is derived from an EMBL/GenBank/DDBJ whole genome shotgun (WGS) entry which is preliminary data.</text>
</comment>
<feature type="region of interest" description="Disordered" evidence="1">
    <location>
        <begin position="30"/>
        <end position="134"/>
    </location>
</feature>
<feature type="compositionally biased region" description="Polar residues" evidence="1">
    <location>
        <begin position="38"/>
        <end position="49"/>
    </location>
</feature>
<gene>
    <name evidence="2" type="ORF">DAPK24_044100</name>
</gene>
<accession>A0AAV5R9Y5</accession>
<evidence type="ECO:0000313" key="3">
    <source>
        <dbReference type="Proteomes" id="UP001378960"/>
    </source>
</evidence>
<dbReference type="InterPro" id="IPR011992">
    <property type="entry name" value="EF-hand-dom_pair"/>
</dbReference>
<dbReference type="Gene3D" id="1.10.238.10">
    <property type="entry name" value="EF-hand"/>
    <property type="match status" value="2"/>
</dbReference>
<dbReference type="SUPFAM" id="SSF47473">
    <property type="entry name" value="EF-hand"/>
    <property type="match status" value="1"/>
</dbReference>
<proteinExistence type="predicted"/>
<keyword evidence="3" id="KW-1185">Reference proteome</keyword>
<feature type="compositionally biased region" description="Basic and acidic residues" evidence="1">
    <location>
        <begin position="588"/>
        <end position="605"/>
    </location>
</feature>
<feature type="compositionally biased region" description="Acidic residues" evidence="1">
    <location>
        <begin position="550"/>
        <end position="581"/>
    </location>
</feature>
<name>A0AAV5R9Y5_PICKL</name>
<dbReference type="AlphaFoldDB" id="A0AAV5R9Y5"/>
<reference evidence="2 3" key="1">
    <citation type="journal article" date="2023" name="Elife">
        <title>Identification of key yeast species and microbe-microbe interactions impacting larval growth of Drosophila in the wild.</title>
        <authorList>
            <person name="Mure A."/>
            <person name="Sugiura Y."/>
            <person name="Maeda R."/>
            <person name="Honda K."/>
            <person name="Sakurai N."/>
            <person name="Takahashi Y."/>
            <person name="Watada M."/>
            <person name="Katoh T."/>
            <person name="Gotoh A."/>
            <person name="Gotoh Y."/>
            <person name="Taniguchi I."/>
            <person name="Nakamura K."/>
            <person name="Hayashi T."/>
            <person name="Katayama T."/>
            <person name="Uemura T."/>
            <person name="Hattori Y."/>
        </authorList>
    </citation>
    <scope>NUCLEOTIDE SEQUENCE [LARGE SCALE GENOMIC DNA]</scope>
    <source>
        <strain evidence="2 3">PK-24</strain>
    </source>
</reference>
<organism evidence="2 3">
    <name type="scientific">Pichia kluyveri</name>
    <name type="common">Yeast</name>
    <dbReference type="NCBI Taxonomy" id="36015"/>
    <lineage>
        <taxon>Eukaryota</taxon>
        <taxon>Fungi</taxon>
        <taxon>Dikarya</taxon>
        <taxon>Ascomycota</taxon>
        <taxon>Saccharomycotina</taxon>
        <taxon>Pichiomycetes</taxon>
        <taxon>Pichiales</taxon>
        <taxon>Pichiaceae</taxon>
        <taxon>Pichia</taxon>
    </lineage>
</organism>
<protein>
    <submittedName>
        <fullName evidence="2">Irs4 protein</fullName>
    </submittedName>
</protein>
<evidence type="ECO:0000256" key="1">
    <source>
        <dbReference type="SAM" id="MobiDB-lite"/>
    </source>
</evidence>
<sequence>MTNEGGVLSSMVKPSSSALLAAQAAAASASAHNSSNSVNNTGTLKQGSLKQHEYRRRPVVITDHIDSSPILSHEPKHLKSLRTPQSPKIPKRHDSDQNVTNNSSTSININTNTNNNTNARQLPDSQSGSTVWNDLNNSSSSTALAAAASIAKNNPSSFVSYNSSPKLVKVNNSNLNHLTNYKNSSLNDNFNTSLDGGNLNQLRKNRTIRKPPPPPRTLSTTTDTSEISIDSNNNVNNVNNNNQHYDNLGISNMNVNSNISIDIETSPNLQQYHSFDSHSIVSNKAPTSASQKLTNFFTPKNIREERERERRNYNHQYSNSTSMLPQHVNQMNLSDSINDSILPSTAPSFIDNHSIYDSTTNLHSHSITNYPNNSNTNIYQQTIPAQQLVFKTTLRNNEKRNGFGRVIKNKHEFNEDKPWKNHDRGNLNIITSDERKRYEGVFAANKNLYLDLDIRLSKENDKDNKDLVLSEFVNTYSDKNERIHGIVVREIWLRSKLDITTLMKIWSLVLDDRKRKWIKYVNSGNIEWLTKEIIIPSISRNGSTEKIIEGDENQSENENENESETQDQSENESDCDSDSDIGSDTCSDEDHKDHNESNITEEHNDSNILQVPTTDINNIKKLKPSNEITFSYDFFETDRELFDDGTLTCEEFIVGMWMIDQCLYGRKMPKYIAASVWETIGVDWSLSNDYDNRQINGNKHKKSKHKIKVKHKHTFNEEIQNPLYHVNGAIPAFNDIVGKGVKIGSDGVKYTKRGVLKKVIRR</sequence>
<feature type="region of interest" description="Disordered" evidence="1">
    <location>
        <begin position="550"/>
        <end position="611"/>
    </location>
</feature>
<dbReference type="Proteomes" id="UP001378960">
    <property type="component" value="Unassembled WGS sequence"/>
</dbReference>
<feature type="compositionally biased region" description="Low complexity" evidence="1">
    <location>
        <begin position="100"/>
        <end position="118"/>
    </location>
</feature>
<feature type="compositionally biased region" description="Polar residues" evidence="1">
    <location>
        <begin position="119"/>
        <end position="134"/>
    </location>
</feature>
<dbReference type="EMBL" id="BTGB01000009">
    <property type="protein sequence ID" value="GMM47812.1"/>
    <property type="molecule type" value="Genomic_DNA"/>
</dbReference>
<evidence type="ECO:0000313" key="2">
    <source>
        <dbReference type="EMBL" id="GMM47812.1"/>
    </source>
</evidence>